<dbReference type="GO" id="GO:0022857">
    <property type="term" value="F:transmembrane transporter activity"/>
    <property type="evidence" value="ECO:0007669"/>
    <property type="project" value="InterPro"/>
</dbReference>
<keyword evidence="10" id="KW-1185">Reference proteome</keyword>
<dbReference type="InterPro" id="IPR000620">
    <property type="entry name" value="EamA_dom"/>
</dbReference>
<feature type="transmembrane region" description="Helical" evidence="6">
    <location>
        <begin position="301"/>
        <end position="319"/>
    </location>
</feature>
<feature type="transmembrane region" description="Helical" evidence="6">
    <location>
        <begin position="178"/>
        <end position="198"/>
    </location>
</feature>
<keyword evidence="4 6" id="KW-1133">Transmembrane helix</keyword>
<feature type="domain" description="EamA" evidence="8">
    <location>
        <begin position="180"/>
        <end position="316"/>
    </location>
</feature>
<keyword evidence="7" id="KW-0732">Signal</keyword>
<sequence length="344" mass="38056">MALASWLVLAAVLLAQVFTATLHILSRVIMKDGTFVYAVITYRNVVSALSIAPLAYYFERSAEKKFGRAVCFWLFASAATVTSNSAFYYYGLRDVTATFATNLYNLVPIFTFLLSLITRTEKLDLRTKQGKIKTFGVLLSLVGALVASLYKGKELYIVYHHQHRDSQTVTTQNSHGHWARGTILIIASCLTRALWFIVQRKLLAVFPFKYTAIMLQGGISSTQSAVIGLCLDRHVAAWKLGWNLELLAIVCSGTLYSAATFCLQSWVISIRGPTYPSMFNPVGLIFVTVTEALLLGEAIRVGSLIGMIVILAGLYSFLWGPKKKEDGESESTTQHVIRDRVNAG</sequence>
<dbReference type="AlphaFoldDB" id="W9QRU5"/>
<dbReference type="Proteomes" id="UP000030645">
    <property type="component" value="Unassembled WGS sequence"/>
</dbReference>
<evidence type="ECO:0000313" key="10">
    <source>
        <dbReference type="Proteomes" id="UP000030645"/>
    </source>
</evidence>
<evidence type="ECO:0000256" key="3">
    <source>
        <dbReference type="ARBA" id="ARBA00022692"/>
    </source>
</evidence>
<feature type="transmembrane region" description="Helical" evidence="6">
    <location>
        <begin position="70"/>
        <end position="91"/>
    </location>
</feature>
<evidence type="ECO:0000256" key="5">
    <source>
        <dbReference type="ARBA" id="ARBA00023136"/>
    </source>
</evidence>
<reference evidence="10" key="1">
    <citation type="submission" date="2013-01" db="EMBL/GenBank/DDBJ databases">
        <title>Draft Genome Sequence of a Mulberry Tree, Morus notabilis C.K. Schneid.</title>
        <authorList>
            <person name="He N."/>
            <person name="Zhao S."/>
        </authorList>
    </citation>
    <scope>NUCLEOTIDE SEQUENCE</scope>
</reference>
<accession>W9QRU5</accession>
<dbReference type="InterPro" id="IPR030184">
    <property type="entry name" value="WAT1-related"/>
</dbReference>
<feature type="transmembrane region" description="Helical" evidence="6">
    <location>
        <begin position="241"/>
        <end position="263"/>
    </location>
</feature>
<dbReference type="KEGG" id="mnt:21387007"/>
<evidence type="ECO:0000256" key="6">
    <source>
        <dbReference type="RuleBase" id="RU363077"/>
    </source>
</evidence>
<comment type="subcellular location">
    <subcellularLocation>
        <location evidence="1 6">Membrane</location>
        <topology evidence="1 6">Multi-pass membrane protein</topology>
    </subcellularLocation>
</comment>
<evidence type="ECO:0000256" key="1">
    <source>
        <dbReference type="ARBA" id="ARBA00004141"/>
    </source>
</evidence>
<evidence type="ECO:0000313" key="9">
    <source>
        <dbReference type="EMBL" id="EXB38592.1"/>
    </source>
</evidence>
<dbReference type="OrthoDB" id="670984at2759"/>
<keyword evidence="5 6" id="KW-0472">Membrane</keyword>
<feature type="transmembrane region" description="Helical" evidence="6">
    <location>
        <begin position="35"/>
        <end position="58"/>
    </location>
</feature>
<feature type="transmembrane region" description="Helical" evidence="6">
    <location>
        <begin position="132"/>
        <end position="150"/>
    </location>
</feature>
<proteinExistence type="inferred from homology"/>
<evidence type="ECO:0000259" key="8">
    <source>
        <dbReference type="Pfam" id="PF00892"/>
    </source>
</evidence>
<protein>
    <recommendedName>
        <fullName evidence="6">WAT1-related protein</fullName>
    </recommendedName>
</protein>
<dbReference type="SUPFAM" id="SSF103481">
    <property type="entry name" value="Multidrug resistance efflux transporter EmrE"/>
    <property type="match status" value="2"/>
</dbReference>
<feature type="signal peptide" evidence="7">
    <location>
        <begin position="1"/>
        <end position="19"/>
    </location>
</feature>
<comment type="similarity">
    <text evidence="2 6">Belongs to the drug/metabolite transporter (DMT) superfamily. Plant drug/metabolite exporter (P-DME) (TC 2.A.7.4) family.</text>
</comment>
<dbReference type="EMBL" id="KE343699">
    <property type="protein sequence ID" value="EXB38592.1"/>
    <property type="molecule type" value="Genomic_DNA"/>
</dbReference>
<dbReference type="InterPro" id="IPR037185">
    <property type="entry name" value="EmrE-like"/>
</dbReference>
<dbReference type="Pfam" id="PF00892">
    <property type="entry name" value="EamA"/>
    <property type="match status" value="2"/>
</dbReference>
<evidence type="ECO:0000256" key="2">
    <source>
        <dbReference type="ARBA" id="ARBA00007635"/>
    </source>
</evidence>
<dbReference type="PANTHER" id="PTHR31218">
    <property type="entry name" value="WAT1-RELATED PROTEIN"/>
    <property type="match status" value="1"/>
</dbReference>
<dbReference type="eggNOG" id="ENOG502QSBZ">
    <property type="taxonomic scope" value="Eukaryota"/>
</dbReference>
<gene>
    <name evidence="9" type="ORF">L484_003472</name>
</gene>
<dbReference type="GO" id="GO:0016020">
    <property type="term" value="C:membrane"/>
    <property type="evidence" value="ECO:0007669"/>
    <property type="project" value="UniProtKB-SubCell"/>
</dbReference>
<feature type="chain" id="PRO_5004930883" description="WAT1-related protein" evidence="7">
    <location>
        <begin position="20"/>
        <end position="344"/>
    </location>
</feature>
<organism evidence="9 10">
    <name type="scientific">Morus notabilis</name>
    <dbReference type="NCBI Taxonomy" id="981085"/>
    <lineage>
        <taxon>Eukaryota</taxon>
        <taxon>Viridiplantae</taxon>
        <taxon>Streptophyta</taxon>
        <taxon>Embryophyta</taxon>
        <taxon>Tracheophyta</taxon>
        <taxon>Spermatophyta</taxon>
        <taxon>Magnoliopsida</taxon>
        <taxon>eudicotyledons</taxon>
        <taxon>Gunneridae</taxon>
        <taxon>Pentapetalae</taxon>
        <taxon>rosids</taxon>
        <taxon>fabids</taxon>
        <taxon>Rosales</taxon>
        <taxon>Moraceae</taxon>
        <taxon>Moreae</taxon>
        <taxon>Morus</taxon>
    </lineage>
</organism>
<keyword evidence="3 6" id="KW-0812">Transmembrane</keyword>
<evidence type="ECO:0000256" key="4">
    <source>
        <dbReference type="ARBA" id="ARBA00022989"/>
    </source>
</evidence>
<evidence type="ECO:0000256" key="7">
    <source>
        <dbReference type="SAM" id="SignalP"/>
    </source>
</evidence>
<name>W9QRU5_9ROSA</name>
<feature type="domain" description="EamA" evidence="8">
    <location>
        <begin position="9"/>
        <end position="148"/>
    </location>
</feature>
<feature type="transmembrane region" description="Helical" evidence="6">
    <location>
        <begin position="103"/>
        <end position="120"/>
    </location>
</feature>